<name>A0A940NL57_9BACI</name>
<evidence type="ECO:0000313" key="3">
    <source>
        <dbReference type="EMBL" id="MBP0726252.1"/>
    </source>
</evidence>
<reference evidence="3" key="1">
    <citation type="submission" date="2021-04" db="EMBL/GenBank/DDBJ databases">
        <title>Genome seq and assembly of Bacillus sp.</title>
        <authorList>
            <person name="Chhetri G."/>
        </authorList>
    </citation>
    <scope>NUCLEOTIDE SEQUENCE</scope>
    <source>
        <strain evidence="3">RG28</strain>
    </source>
</reference>
<dbReference type="Proteomes" id="UP000682134">
    <property type="component" value="Unassembled WGS sequence"/>
</dbReference>
<dbReference type="EMBL" id="JAGIYQ010000009">
    <property type="protein sequence ID" value="MBP0726252.1"/>
    <property type="molecule type" value="Genomic_DNA"/>
</dbReference>
<dbReference type="PANTHER" id="PTHR43022">
    <property type="entry name" value="PROTEIN SMF"/>
    <property type="match status" value="1"/>
</dbReference>
<proteinExistence type="inferred from homology"/>
<feature type="domain" description="Smf/DprA SLOG" evidence="2">
    <location>
        <begin position="80"/>
        <end position="289"/>
    </location>
</feature>
<dbReference type="PANTHER" id="PTHR43022:SF1">
    <property type="entry name" value="PROTEIN SMF"/>
    <property type="match status" value="1"/>
</dbReference>
<dbReference type="GO" id="GO:0009294">
    <property type="term" value="P:DNA-mediated transformation"/>
    <property type="evidence" value="ECO:0007669"/>
    <property type="project" value="InterPro"/>
</dbReference>
<dbReference type="RefSeq" id="WP_209406596.1">
    <property type="nucleotide sequence ID" value="NZ_JAGIYQ010000009.1"/>
</dbReference>
<keyword evidence="4" id="KW-1185">Reference proteome</keyword>
<comment type="caution">
    <text evidence="3">The sequence shown here is derived from an EMBL/GenBank/DDBJ whole genome shotgun (WGS) entry which is preliminary data.</text>
</comment>
<dbReference type="SUPFAM" id="SSF102405">
    <property type="entry name" value="MCP/YpsA-like"/>
    <property type="match status" value="1"/>
</dbReference>
<evidence type="ECO:0000256" key="1">
    <source>
        <dbReference type="ARBA" id="ARBA00006525"/>
    </source>
</evidence>
<sequence length="300" mass="34219">MEKKKSRLLHVHAFLFDKYTALKQLLLFNPTLDNLYEFTIIELQRITRLSSKEVEKFYKFLHSTNSSELLQSYNQLSIQITTIFDSDYPILLKNIFDPPFVIYLLGKKELLQTDKLISLIGSRKPTMFANIIGNELIPPLVSEGWITISGLAKGIDTLVHEKTIKSNGNTIAVIGNGFQYIYPKENDNLSKLIASKHLLLTEYPPFIPPQKWYFPKRNRIIAGLSKGTVVLEAKEKSGTMITADLALEYGREVFAVPGPFIMDEYIGCHRLIQSGAKLVVSANDIIQELEYSYHFIKKNN</sequence>
<organism evidence="3 4">
    <name type="scientific">Gottfriedia endophytica</name>
    <dbReference type="NCBI Taxonomy" id="2820819"/>
    <lineage>
        <taxon>Bacteria</taxon>
        <taxon>Bacillati</taxon>
        <taxon>Bacillota</taxon>
        <taxon>Bacilli</taxon>
        <taxon>Bacillales</taxon>
        <taxon>Bacillaceae</taxon>
        <taxon>Gottfriedia</taxon>
    </lineage>
</organism>
<accession>A0A940NL57</accession>
<evidence type="ECO:0000259" key="2">
    <source>
        <dbReference type="Pfam" id="PF02481"/>
    </source>
</evidence>
<dbReference type="InterPro" id="IPR057666">
    <property type="entry name" value="DrpA_SLOG"/>
</dbReference>
<comment type="similarity">
    <text evidence="1">Belongs to the DprA/Smf family.</text>
</comment>
<dbReference type="Pfam" id="PF02481">
    <property type="entry name" value="DNA_processg_A"/>
    <property type="match status" value="1"/>
</dbReference>
<dbReference type="Gene3D" id="3.40.50.450">
    <property type="match status" value="1"/>
</dbReference>
<protein>
    <submittedName>
        <fullName evidence="3">DNA-processing protein DprA</fullName>
    </submittedName>
</protein>
<dbReference type="InterPro" id="IPR003488">
    <property type="entry name" value="DprA"/>
</dbReference>
<evidence type="ECO:0000313" key="4">
    <source>
        <dbReference type="Proteomes" id="UP000682134"/>
    </source>
</evidence>
<gene>
    <name evidence="3" type="primary">dprA</name>
    <name evidence="3" type="ORF">J5Y03_13795</name>
</gene>
<dbReference type="AlphaFoldDB" id="A0A940NL57"/>
<dbReference type="NCBIfam" id="TIGR00732">
    <property type="entry name" value="dprA"/>
    <property type="match status" value="1"/>
</dbReference>